<dbReference type="Gene3D" id="3.90.1140.10">
    <property type="entry name" value="Cyclic phosphodiesterase"/>
    <property type="match status" value="1"/>
</dbReference>
<dbReference type="InterPro" id="IPR014051">
    <property type="entry name" value="Phosphoesterase_HXTX"/>
</dbReference>
<evidence type="ECO:0000259" key="3">
    <source>
        <dbReference type="Pfam" id="PF02834"/>
    </source>
</evidence>
<dbReference type="EMBL" id="CP067977">
    <property type="protein sequence ID" value="QQQ17414.1"/>
    <property type="molecule type" value="Genomic_DNA"/>
</dbReference>
<evidence type="ECO:0000256" key="1">
    <source>
        <dbReference type="ARBA" id="ARBA00022801"/>
    </source>
</evidence>
<feature type="active site" description="Proton donor" evidence="2">
    <location>
        <position position="37"/>
    </location>
</feature>
<dbReference type="InterPro" id="IPR009097">
    <property type="entry name" value="Cyclic_Pdiesterase"/>
</dbReference>
<evidence type="ECO:0000313" key="4">
    <source>
        <dbReference type="EMBL" id="QQQ17414.1"/>
    </source>
</evidence>
<comment type="function">
    <text evidence="2">Hydrolyzes RNA 2',3'-cyclic phosphodiester to an RNA 2'-phosphomonoester.</text>
</comment>
<feature type="domain" description="Phosphoesterase HXTX" evidence="3">
    <location>
        <begin position="93"/>
        <end position="168"/>
    </location>
</feature>
<dbReference type="EC" id="3.1.4.58" evidence="2"/>
<keyword evidence="1 2" id="KW-0378">Hydrolase</keyword>
<feature type="domain" description="Phosphoesterase HXTX" evidence="3">
    <location>
        <begin position="8"/>
        <end position="87"/>
    </location>
</feature>
<dbReference type="InterPro" id="IPR004175">
    <property type="entry name" value="RNA_CPDase"/>
</dbReference>
<reference evidence="4 5" key="1">
    <citation type="submission" date="2021-01" db="EMBL/GenBank/DDBJ databases">
        <title>Brevundimonas vitis sp. nov., an bacterium isolated from grape (Vitis vinifera).</title>
        <authorList>
            <person name="Jiang L."/>
            <person name="Lee J."/>
        </authorList>
    </citation>
    <scope>NUCLEOTIDE SEQUENCE [LARGE SCALE GENOMIC DNA]</scope>
    <source>
        <strain evidence="4 5">GRTSA-9</strain>
    </source>
</reference>
<keyword evidence="5" id="KW-1185">Reference proteome</keyword>
<dbReference type="Pfam" id="PF02834">
    <property type="entry name" value="LigT_PEase"/>
    <property type="match status" value="2"/>
</dbReference>
<comment type="similarity">
    <text evidence="2">Belongs to the 2H phosphoesterase superfamily. ThpR family.</text>
</comment>
<evidence type="ECO:0000313" key="5">
    <source>
        <dbReference type="Proteomes" id="UP000595448"/>
    </source>
</evidence>
<comment type="catalytic activity">
    <reaction evidence="2">
        <text>a 3'-end 2',3'-cyclophospho-ribonucleotide-RNA + H2O = a 3'-end 2'-phospho-ribonucleotide-RNA + H(+)</text>
        <dbReference type="Rhea" id="RHEA:11828"/>
        <dbReference type="Rhea" id="RHEA-COMP:10464"/>
        <dbReference type="Rhea" id="RHEA-COMP:17353"/>
        <dbReference type="ChEBI" id="CHEBI:15377"/>
        <dbReference type="ChEBI" id="CHEBI:15378"/>
        <dbReference type="ChEBI" id="CHEBI:83064"/>
        <dbReference type="ChEBI" id="CHEBI:173113"/>
        <dbReference type="EC" id="3.1.4.58"/>
    </reaction>
</comment>
<name>A0ABX7BMQ7_9CAUL</name>
<dbReference type="NCBIfam" id="TIGR02258">
    <property type="entry name" value="2_5_ligase"/>
    <property type="match status" value="1"/>
</dbReference>
<dbReference type="Proteomes" id="UP000595448">
    <property type="component" value="Chromosome"/>
</dbReference>
<feature type="short sequence motif" description="HXTX 2" evidence="2">
    <location>
        <begin position="122"/>
        <end position="125"/>
    </location>
</feature>
<sequence length="179" mass="19899">MIRLFTAIDMPDDVAETLARRQSGLPGARWRGREHLHLTLAFYGEIDERRADDLVAELERAATGGPFAIELQGVGEFGDSHRSRSLWAGVAANERLGVLAGRCRSAGERAGVVMERRTYRPHVTLAYLKPQADPDRIGAWMAGHNLLHSPPIRVDRFGLYSSVVTDDGGVYTLEREYLL</sequence>
<dbReference type="HAMAP" id="MF_01940">
    <property type="entry name" value="RNA_CPDase"/>
    <property type="match status" value="1"/>
</dbReference>
<dbReference type="PANTHER" id="PTHR35561:SF1">
    <property type="entry name" value="RNA 2',3'-CYCLIC PHOSPHODIESTERASE"/>
    <property type="match status" value="1"/>
</dbReference>
<gene>
    <name evidence="4" type="primary">thpR</name>
    <name evidence="4" type="ORF">JIP62_08580</name>
</gene>
<organism evidence="4 5">
    <name type="scientific">Brevundimonas vitisensis</name>
    <dbReference type="NCBI Taxonomy" id="2800818"/>
    <lineage>
        <taxon>Bacteria</taxon>
        <taxon>Pseudomonadati</taxon>
        <taxon>Pseudomonadota</taxon>
        <taxon>Alphaproteobacteria</taxon>
        <taxon>Caulobacterales</taxon>
        <taxon>Caulobacteraceae</taxon>
        <taxon>Brevundimonas</taxon>
    </lineage>
</organism>
<protein>
    <recommendedName>
        <fullName evidence="2">RNA 2',3'-cyclic phosphodiesterase</fullName>
        <shortName evidence="2">RNA 2',3'-CPDase</shortName>
        <ecNumber evidence="2">3.1.4.58</ecNumber>
    </recommendedName>
</protein>
<evidence type="ECO:0000256" key="2">
    <source>
        <dbReference type="HAMAP-Rule" id="MF_01940"/>
    </source>
</evidence>
<feature type="short sequence motif" description="HXTX 1" evidence="2">
    <location>
        <begin position="37"/>
        <end position="40"/>
    </location>
</feature>
<dbReference type="SUPFAM" id="SSF55144">
    <property type="entry name" value="LigT-like"/>
    <property type="match status" value="1"/>
</dbReference>
<proteinExistence type="inferred from homology"/>
<dbReference type="PANTHER" id="PTHR35561">
    <property type="entry name" value="RNA 2',3'-CYCLIC PHOSPHODIESTERASE"/>
    <property type="match status" value="1"/>
</dbReference>
<dbReference type="RefSeq" id="WP_201101788.1">
    <property type="nucleotide sequence ID" value="NZ_CP067977.1"/>
</dbReference>
<accession>A0ABX7BMQ7</accession>
<feature type="active site" description="Proton acceptor" evidence="2">
    <location>
        <position position="122"/>
    </location>
</feature>